<evidence type="ECO:0000313" key="4">
    <source>
        <dbReference type="Proteomes" id="UP000886595"/>
    </source>
</evidence>
<dbReference type="EMBL" id="JAAMPC010000011">
    <property type="protein sequence ID" value="KAG2284203.1"/>
    <property type="molecule type" value="Genomic_DNA"/>
</dbReference>
<name>A0A8X7W447_BRACI</name>
<protein>
    <submittedName>
        <fullName evidence="3">Uncharacterized protein</fullName>
    </submittedName>
</protein>
<feature type="region of interest" description="Disordered" evidence="1">
    <location>
        <begin position="53"/>
        <end position="74"/>
    </location>
</feature>
<keyword evidence="4" id="KW-1185">Reference proteome</keyword>
<comment type="caution">
    <text evidence="3">The sequence shown here is derived from an EMBL/GenBank/DDBJ whole genome shotgun (WGS) entry which is preliminary data.</text>
</comment>
<gene>
    <name evidence="3" type="ORF">Bca52824_015927</name>
    <name evidence="2" type="ORF">Bca52824_055423</name>
</gene>
<sequence>MKAEPFGVLTKDATEVSESERAFRMKITVDERKRNCGWTADKNRITMVNPSLGIGEHECDRGESDGNRGEAEKD</sequence>
<accession>A0A8X7W447</accession>
<feature type="compositionally biased region" description="Basic and acidic residues" evidence="1">
    <location>
        <begin position="55"/>
        <end position="74"/>
    </location>
</feature>
<dbReference type="AlphaFoldDB" id="A0A8X7W447"/>
<dbReference type="EMBL" id="JAAMPC010000003">
    <property type="protein sequence ID" value="KAG2322714.1"/>
    <property type="molecule type" value="Genomic_DNA"/>
</dbReference>
<evidence type="ECO:0000313" key="3">
    <source>
        <dbReference type="EMBL" id="KAG2322714.1"/>
    </source>
</evidence>
<dbReference type="Proteomes" id="UP000886595">
    <property type="component" value="Unassembled WGS sequence"/>
</dbReference>
<evidence type="ECO:0000313" key="2">
    <source>
        <dbReference type="EMBL" id="KAG2284203.1"/>
    </source>
</evidence>
<evidence type="ECO:0000256" key="1">
    <source>
        <dbReference type="SAM" id="MobiDB-lite"/>
    </source>
</evidence>
<organism evidence="3 4">
    <name type="scientific">Brassica carinata</name>
    <name type="common">Ethiopian mustard</name>
    <name type="synonym">Abyssinian cabbage</name>
    <dbReference type="NCBI Taxonomy" id="52824"/>
    <lineage>
        <taxon>Eukaryota</taxon>
        <taxon>Viridiplantae</taxon>
        <taxon>Streptophyta</taxon>
        <taxon>Embryophyta</taxon>
        <taxon>Tracheophyta</taxon>
        <taxon>Spermatophyta</taxon>
        <taxon>Magnoliopsida</taxon>
        <taxon>eudicotyledons</taxon>
        <taxon>Gunneridae</taxon>
        <taxon>Pentapetalae</taxon>
        <taxon>rosids</taxon>
        <taxon>malvids</taxon>
        <taxon>Brassicales</taxon>
        <taxon>Brassicaceae</taxon>
        <taxon>Brassiceae</taxon>
        <taxon>Brassica</taxon>
    </lineage>
</organism>
<proteinExistence type="predicted"/>
<reference evidence="3 4" key="1">
    <citation type="submission" date="2020-02" db="EMBL/GenBank/DDBJ databases">
        <authorList>
            <person name="Ma Q."/>
            <person name="Huang Y."/>
            <person name="Song X."/>
            <person name="Pei D."/>
        </authorList>
    </citation>
    <scope>NUCLEOTIDE SEQUENCE [LARGE SCALE GENOMIC DNA]</scope>
    <source>
        <strain evidence="3">Sxm20200214</strain>
        <tissue evidence="3">Leaf</tissue>
    </source>
</reference>